<dbReference type="InterPro" id="IPR042100">
    <property type="entry name" value="Bug_dom1"/>
</dbReference>
<dbReference type="RefSeq" id="WP_196988332.1">
    <property type="nucleotide sequence ID" value="NZ_JADWYS010000001.1"/>
</dbReference>
<evidence type="ECO:0000313" key="2">
    <source>
        <dbReference type="EMBL" id="MBG9390602.1"/>
    </source>
</evidence>
<dbReference type="AlphaFoldDB" id="A0A931MJ12"/>
<dbReference type="PANTHER" id="PTHR42928">
    <property type="entry name" value="TRICARBOXYLATE-BINDING PROTEIN"/>
    <property type="match status" value="1"/>
</dbReference>
<organism evidence="2 3">
    <name type="scientific">Caenimonas aquaedulcis</name>
    <dbReference type="NCBI Taxonomy" id="2793270"/>
    <lineage>
        <taxon>Bacteria</taxon>
        <taxon>Pseudomonadati</taxon>
        <taxon>Pseudomonadota</taxon>
        <taxon>Betaproteobacteria</taxon>
        <taxon>Burkholderiales</taxon>
        <taxon>Comamonadaceae</taxon>
        <taxon>Caenimonas</taxon>
    </lineage>
</organism>
<name>A0A931MJ12_9BURK</name>
<gene>
    <name evidence="2" type="ORF">I5803_21400</name>
</gene>
<dbReference type="Pfam" id="PF03401">
    <property type="entry name" value="TctC"/>
    <property type="match status" value="1"/>
</dbReference>
<dbReference type="PIRSF" id="PIRSF017082">
    <property type="entry name" value="YflP"/>
    <property type="match status" value="1"/>
</dbReference>
<dbReference type="EMBL" id="JADWYS010000001">
    <property type="protein sequence ID" value="MBG9390602.1"/>
    <property type="molecule type" value="Genomic_DNA"/>
</dbReference>
<sequence length="332" mass="34396">MNTTICTSRRALLAASLVGGIIPAKLLAEEAPWPKARTLRILNGFTAGSATDVVARAVAPALAEALGAHSIIVDNKPGAGGSIAAGMLVAAPSDGYTFLVTSSAHAINPSFYPRLAYDTLRDITAVGPIGSSMFIMVTSPSKKFHSVKDVVEAAKQQPGKLNYGSGGVGSGSHLNSAKLVVTTGMDVVHVPFKGTTEALSDTVAGRMDWMFAPIPAAVSLIKSGRLRALAVGPSERSAILPDVPSMSEAGFPAASYSSWVGMFASSKTPAPILEKASAALAQVVAQPALREQLFKMGTEPMSMNAAQFNRFVRDEVAAMATLVRATGIKVND</sequence>
<dbReference type="Gene3D" id="3.40.190.10">
    <property type="entry name" value="Periplasmic binding protein-like II"/>
    <property type="match status" value="1"/>
</dbReference>
<dbReference type="SUPFAM" id="SSF53850">
    <property type="entry name" value="Periplasmic binding protein-like II"/>
    <property type="match status" value="1"/>
</dbReference>
<dbReference type="InterPro" id="IPR005064">
    <property type="entry name" value="BUG"/>
</dbReference>
<keyword evidence="3" id="KW-1185">Reference proteome</keyword>
<protein>
    <submittedName>
        <fullName evidence="2">Tripartite tricarboxylate transporter substrate binding protein</fullName>
    </submittedName>
</protein>
<dbReference type="PANTHER" id="PTHR42928:SF5">
    <property type="entry name" value="BLR1237 PROTEIN"/>
    <property type="match status" value="1"/>
</dbReference>
<comment type="caution">
    <text evidence="2">The sequence shown here is derived from an EMBL/GenBank/DDBJ whole genome shotgun (WGS) entry which is preliminary data.</text>
</comment>
<evidence type="ECO:0000256" key="1">
    <source>
        <dbReference type="ARBA" id="ARBA00006987"/>
    </source>
</evidence>
<dbReference type="Gene3D" id="3.40.190.150">
    <property type="entry name" value="Bordetella uptake gene, domain 1"/>
    <property type="match status" value="1"/>
</dbReference>
<accession>A0A931MJ12</accession>
<dbReference type="Proteomes" id="UP000651050">
    <property type="component" value="Unassembled WGS sequence"/>
</dbReference>
<proteinExistence type="inferred from homology"/>
<comment type="similarity">
    <text evidence="1">Belongs to the UPF0065 (bug) family.</text>
</comment>
<reference evidence="2" key="1">
    <citation type="submission" date="2020-11" db="EMBL/GenBank/DDBJ databases">
        <title>Bacterial whole genome sequence for Caenimonas sp. DR4.4.</title>
        <authorList>
            <person name="Le V."/>
            <person name="Ko S.-R."/>
            <person name="Ahn C.-Y."/>
            <person name="Oh H.-M."/>
        </authorList>
    </citation>
    <scope>NUCLEOTIDE SEQUENCE</scope>
    <source>
        <strain evidence="2">DR4.4</strain>
    </source>
</reference>
<evidence type="ECO:0000313" key="3">
    <source>
        <dbReference type="Proteomes" id="UP000651050"/>
    </source>
</evidence>